<dbReference type="Pfam" id="PF12146">
    <property type="entry name" value="Hydrolase_4"/>
    <property type="match status" value="1"/>
</dbReference>
<dbReference type="AlphaFoldDB" id="A0A6H0SQB5"/>
<dbReference type="EMBL" id="CP032549">
    <property type="protein sequence ID" value="QIV88535.1"/>
    <property type="molecule type" value="Genomic_DNA"/>
</dbReference>
<feature type="domain" description="Serine aminopeptidase S33" evidence="1">
    <location>
        <begin position="67"/>
        <end position="276"/>
    </location>
</feature>
<dbReference type="PANTHER" id="PTHR11614">
    <property type="entry name" value="PHOSPHOLIPASE-RELATED"/>
    <property type="match status" value="1"/>
</dbReference>
<reference evidence="2 3" key="1">
    <citation type="submission" date="2018-09" db="EMBL/GenBank/DDBJ databases">
        <title>Glutamicibacter mishrai S5-52T (LMG 29155T = KCTC 39846T).</title>
        <authorList>
            <person name="Das S.K."/>
        </authorList>
    </citation>
    <scope>NUCLEOTIDE SEQUENCE [LARGE SCALE GENOMIC DNA]</scope>
    <source>
        <strain evidence="2 3">S5-52</strain>
    </source>
</reference>
<dbReference type="SUPFAM" id="SSF53474">
    <property type="entry name" value="alpha/beta-Hydrolases"/>
    <property type="match status" value="1"/>
</dbReference>
<dbReference type="InterPro" id="IPR051044">
    <property type="entry name" value="MAG_DAG_Lipase"/>
</dbReference>
<proteinExistence type="predicted"/>
<dbReference type="Proteomes" id="UP000502331">
    <property type="component" value="Chromosome"/>
</dbReference>
<dbReference type="RefSeq" id="WP_172512831.1">
    <property type="nucleotide sequence ID" value="NZ_CP032549.1"/>
</dbReference>
<gene>
    <name evidence="2" type="ORF">D3791_16340</name>
</gene>
<evidence type="ECO:0000259" key="1">
    <source>
        <dbReference type="Pfam" id="PF12146"/>
    </source>
</evidence>
<keyword evidence="2" id="KW-0378">Hydrolase</keyword>
<evidence type="ECO:0000313" key="3">
    <source>
        <dbReference type="Proteomes" id="UP000502331"/>
    </source>
</evidence>
<evidence type="ECO:0000313" key="2">
    <source>
        <dbReference type="EMBL" id="QIV88535.1"/>
    </source>
</evidence>
<dbReference type="InterPro" id="IPR022742">
    <property type="entry name" value="Hydrolase_4"/>
</dbReference>
<accession>A0A6H0SQB5</accession>
<dbReference type="Gene3D" id="3.40.50.1820">
    <property type="entry name" value="alpha/beta hydrolase"/>
    <property type="match status" value="1"/>
</dbReference>
<dbReference type="InterPro" id="IPR029058">
    <property type="entry name" value="AB_hydrolase_fold"/>
</dbReference>
<sequence length="346" mass="39182">MKEQIILGSDSWPDYLTTTPAGEWTQDLLGPGFEQQTLDFGMDDEGPAIATLVRYRPIGFRKRLGRKAEGVVLSVHGWSDYFYNRELAAFWHSRGYHFYAIDLRRHGRSLREEHQLPGYVDDLATFDQDLDAALKVLRAEHPRLPVVAQGHSTGGLILSLWLARTSPEIKALVLNSPWLEFQGTAFLRIPIHGLMDAITRTNPRRKLMGPEFDHYWQSLSTHAHGEWDVHRLWRPRLAFPNTAGWLKTIFEGHALVAKGLELDVPILVMTSDKTRIGTSYSPEMQHCDSVLDVQQTRLRAGKLGSFVTLCEVPGAMHDVFTSAEPARATAYRDLALWLRMISSARA</sequence>
<name>A0A6H0SQB5_9MICC</name>
<keyword evidence="3" id="KW-1185">Reference proteome</keyword>
<organism evidence="2 3">
    <name type="scientific">Glutamicibacter mishrai</name>
    <dbReference type="NCBI Taxonomy" id="1775880"/>
    <lineage>
        <taxon>Bacteria</taxon>
        <taxon>Bacillati</taxon>
        <taxon>Actinomycetota</taxon>
        <taxon>Actinomycetes</taxon>
        <taxon>Micrococcales</taxon>
        <taxon>Micrococcaceae</taxon>
        <taxon>Glutamicibacter</taxon>
    </lineage>
</organism>
<protein>
    <submittedName>
        <fullName evidence="2">Alpha/beta hydrolase</fullName>
    </submittedName>
</protein>
<dbReference type="GO" id="GO:0016787">
    <property type="term" value="F:hydrolase activity"/>
    <property type="evidence" value="ECO:0007669"/>
    <property type="project" value="UniProtKB-KW"/>
</dbReference>